<dbReference type="AlphaFoldDB" id="A0A5B8J3Q3"/>
<reference evidence="1 2" key="1">
    <citation type="submission" date="2019-07" db="EMBL/GenBank/DDBJ databases">
        <title>Litoreibacter alkalisoli sp. nov., isolated from saline-alkaline soil.</title>
        <authorList>
            <person name="Wang S."/>
            <person name="Xu L."/>
            <person name="Xing Y.-T."/>
            <person name="Sun J.-Q."/>
        </authorList>
    </citation>
    <scope>NUCLEOTIDE SEQUENCE [LARGE SCALE GENOMIC DNA]</scope>
    <source>
        <strain evidence="1 2">LN3S51</strain>
    </source>
</reference>
<dbReference type="KEGG" id="lit:FPZ52_04250"/>
<evidence type="ECO:0000313" key="2">
    <source>
        <dbReference type="Proteomes" id="UP000318483"/>
    </source>
</evidence>
<dbReference type="InterPro" id="IPR011738">
    <property type="entry name" value="Phage_CHP"/>
</dbReference>
<protein>
    <recommendedName>
        <fullName evidence="3">PhiE125 gp8 family phage protein</fullName>
    </recommendedName>
</protein>
<dbReference type="OrthoDB" id="8478788at2"/>
<dbReference type="EMBL" id="CP042261">
    <property type="protein sequence ID" value="QDY68920.1"/>
    <property type="molecule type" value="Genomic_DNA"/>
</dbReference>
<dbReference type="Gene3D" id="1.10.3230.30">
    <property type="entry name" value="Phage gp6-like head-tail connector protein"/>
    <property type="match status" value="1"/>
</dbReference>
<dbReference type="Proteomes" id="UP000318483">
    <property type="component" value="Chromosome"/>
</dbReference>
<dbReference type="RefSeq" id="WP_146364028.1">
    <property type="nucleotide sequence ID" value="NZ_CP042261.1"/>
</dbReference>
<sequence>MRLVETTAIQSWDLPVSQFRAHLRLGTGFSEDDLQDAVLDSCLRAAILAIEGRTGKVLLQRGFKWSSDHWHTGHEQPLPVAPVMEITAVKLITRAGDEAVVDPSFYVLVPDTHRPLMRAAHAVLPRIPVSGRAEIGFEAGYSADWDGVPNDLSHAVLLLAAQFYESRITGEPGCDTSVVSHLIERYRTVRILGGASR</sequence>
<proteinExistence type="predicted"/>
<evidence type="ECO:0000313" key="1">
    <source>
        <dbReference type="EMBL" id="QDY68920.1"/>
    </source>
</evidence>
<organism evidence="1 2">
    <name type="scientific">Qingshengfaniella alkalisoli</name>
    <dbReference type="NCBI Taxonomy" id="2599296"/>
    <lineage>
        <taxon>Bacteria</taxon>
        <taxon>Pseudomonadati</taxon>
        <taxon>Pseudomonadota</taxon>
        <taxon>Alphaproteobacteria</taxon>
        <taxon>Rhodobacterales</taxon>
        <taxon>Paracoccaceae</taxon>
        <taxon>Qingshengfaniella</taxon>
    </lineage>
</organism>
<keyword evidence="2" id="KW-1185">Reference proteome</keyword>
<name>A0A5B8J3Q3_9RHOB</name>
<dbReference type="NCBIfam" id="TIGR02215">
    <property type="entry name" value="phage_chp_gp8"/>
    <property type="match status" value="1"/>
</dbReference>
<accession>A0A5B8J3Q3</accession>
<evidence type="ECO:0008006" key="3">
    <source>
        <dbReference type="Google" id="ProtNLM"/>
    </source>
</evidence>
<dbReference type="CDD" id="cd08054">
    <property type="entry name" value="gp6"/>
    <property type="match status" value="2"/>
</dbReference>
<gene>
    <name evidence="1" type="ORF">FPZ52_04250</name>
</gene>